<organism evidence="3 4">
    <name type="scientific">Nannochloropsis gaditana</name>
    <dbReference type="NCBI Taxonomy" id="72520"/>
    <lineage>
        <taxon>Eukaryota</taxon>
        <taxon>Sar</taxon>
        <taxon>Stramenopiles</taxon>
        <taxon>Ochrophyta</taxon>
        <taxon>Eustigmatophyceae</taxon>
        <taxon>Eustigmatales</taxon>
        <taxon>Monodopsidaceae</taxon>
        <taxon>Nannochloropsis</taxon>
    </lineage>
</organism>
<evidence type="ECO:0000256" key="1">
    <source>
        <dbReference type="SAM" id="MobiDB-lite"/>
    </source>
</evidence>
<protein>
    <submittedName>
        <fullName evidence="3">Uncharacterized protein</fullName>
    </submittedName>
</protein>
<feature type="transmembrane region" description="Helical" evidence="2">
    <location>
        <begin position="45"/>
        <end position="66"/>
    </location>
</feature>
<evidence type="ECO:0000313" key="3">
    <source>
        <dbReference type="EMBL" id="EWM21291.1"/>
    </source>
</evidence>
<gene>
    <name evidence="3" type="ORF">Naga_101088g2</name>
</gene>
<evidence type="ECO:0000313" key="4">
    <source>
        <dbReference type="Proteomes" id="UP000019335"/>
    </source>
</evidence>
<sequence>MTIFPSQCRFWFFLNSRPSSPVMFSVLELALARAMGGILKASITAFSFLFLSFLLPFLLLVLLTSLGRARLPPRRPPHPPRYPRAKGSLSQKATPPSTCNRAKQIQNLSPLRECWGRRCTTLSVWESMMTLVRRRKPQPSISCCLSSRIKEGRR</sequence>
<dbReference type="AlphaFoldDB" id="W7TLH0"/>
<dbReference type="EMBL" id="AZIL01002530">
    <property type="protein sequence ID" value="EWM21291.1"/>
    <property type="molecule type" value="Genomic_DNA"/>
</dbReference>
<accession>W7TLH0</accession>
<evidence type="ECO:0000256" key="2">
    <source>
        <dbReference type="SAM" id="Phobius"/>
    </source>
</evidence>
<name>W7TLH0_9STRA</name>
<keyword evidence="2" id="KW-1133">Transmembrane helix</keyword>
<keyword evidence="4" id="KW-1185">Reference proteome</keyword>
<comment type="caution">
    <text evidence="3">The sequence shown here is derived from an EMBL/GenBank/DDBJ whole genome shotgun (WGS) entry which is preliminary data.</text>
</comment>
<reference evidence="3 4" key="1">
    <citation type="journal article" date="2014" name="Mol. Plant">
        <title>Chromosome Scale Genome Assembly and Transcriptome Profiling of Nannochloropsis gaditana in Nitrogen Depletion.</title>
        <authorList>
            <person name="Corteggiani Carpinelli E."/>
            <person name="Telatin A."/>
            <person name="Vitulo N."/>
            <person name="Forcato C."/>
            <person name="D'Angelo M."/>
            <person name="Schiavon R."/>
            <person name="Vezzi A."/>
            <person name="Giacometti G.M."/>
            <person name="Morosinotto T."/>
            <person name="Valle G."/>
        </authorList>
    </citation>
    <scope>NUCLEOTIDE SEQUENCE [LARGE SCALE GENOMIC DNA]</scope>
    <source>
        <strain evidence="3 4">B-31</strain>
    </source>
</reference>
<keyword evidence="2" id="KW-0812">Transmembrane</keyword>
<dbReference type="Proteomes" id="UP000019335">
    <property type="component" value="Unassembled WGS sequence"/>
</dbReference>
<feature type="compositionally biased region" description="Polar residues" evidence="1">
    <location>
        <begin position="88"/>
        <end position="97"/>
    </location>
</feature>
<feature type="region of interest" description="Disordered" evidence="1">
    <location>
        <begin position="73"/>
        <end position="97"/>
    </location>
</feature>
<proteinExistence type="predicted"/>
<keyword evidence="2" id="KW-0472">Membrane</keyword>
<feature type="compositionally biased region" description="Basic residues" evidence="1">
    <location>
        <begin position="73"/>
        <end position="84"/>
    </location>
</feature>